<evidence type="ECO:0000256" key="2">
    <source>
        <dbReference type="ARBA" id="ARBA00012513"/>
    </source>
</evidence>
<keyword evidence="3" id="KW-0808">Transferase</keyword>
<name>A0ABP6MNQ5_9ACTN</name>
<feature type="region of interest" description="Disordered" evidence="8">
    <location>
        <begin position="1"/>
        <end position="37"/>
    </location>
</feature>
<dbReference type="EC" id="2.7.11.1" evidence="2"/>
<dbReference type="SMART" id="SM00220">
    <property type="entry name" value="S_TKc"/>
    <property type="match status" value="1"/>
</dbReference>
<dbReference type="EMBL" id="BAAAUG010000086">
    <property type="protein sequence ID" value="GAA3120555.1"/>
    <property type="molecule type" value="Genomic_DNA"/>
</dbReference>
<keyword evidence="4 7" id="KW-0547">Nucleotide-binding</keyword>
<evidence type="ECO:0000256" key="4">
    <source>
        <dbReference type="ARBA" id="ARBA00022741"/>
    </source>
</evidence>
<accession>A0ABP6MNQ5</accession>
<feature type="compositionally biased region" description="Basic and acidic residues" evidence="8">
    <location>
        <begin position="446"/>
        <end position="473"/>
    </location>
</feature>
<feature type="compositionally biased region" description="Low complexity" evidence="8">
    <location>
        <begin position="411"/>
        <end position="426"/>
    </location>
</feature>
<dbReference type="PROSITE" id="PS50011">
    <property type="entry name" value="PROTEIN_KINASE_DOM"/>
    <property type="match status" value="1"/>
</dbReference>
<dbReference type="InterPro" id="IPR011009">
    <property type="entry name" value="Kinase-like_dom_sf"/>
</dbReference>
<dbReference type="CDD" id="cd14014">
    <property type="entry name" value="STKc_PknB_like"/>
    <property type="match status" value="1"/>
</dbReference>
<protein>
    <recommendedName>
        <fullName evidence="2">non-specific serine/threonine protein kinase</fullName>
        <ecNumber evidence="2">2.7.11.1</ecNumber>
    </recommendedName>
</protein>
<dbReference type="InterPro" id="IPR017441">
    <property type="entry name" value="Protein_kinase_ATP_BS"/>
</dbReference>
<evidence type="ECO:0000256" key="1">
    <source>
        <dbReference type="ARBA" id="ARBA00010886"/>
    </source>
</evidence>
<dbReference type="PROSITE" id="PS00108">
    <property type="entry name" value="PROTEIN_KINASE_ST"/>
    <property type="match status" value="1"/>
</dbReference>
<evidence type="ECO:0000256" key="8">
    <source>
        <dbReference type="SAM" id="MobiDB-lite"/>
    </source>
</evidence>
<evidence type="ECO:0000259" key="9">
    <source>
        <dbReference type="PROSITE" id="PS50011"/>
    </source>
</evidence>
<dbReference type="RefSeq" id="WP_344523773.1">
    <property type="nucleotide sequence ID" value="NZ_BAAAUG010000086.1"/>
</dbReference>
<feature type="domain" description="Protein kinase" evidence="9">
    <location>
        <begin position="35"/>
        <end position="303"/>
    </location>
</feature>
<dbReference type="SUPFAM" id="SSF56112">
    <property type="entry name" value="Protein kinase-like (PK-like)"/>
    <property type="match status" value="1"/>
</dbReference>
<keyword evidence="11" id="KW-1185">Reference proteome</keyword>
<dbReference type="PROSITE" id="PS00107">
    <property type="entry name" value="PROTEIN_KINASE_ATP"/>
    <property type="match status" value="1"/>
</dbReference>
<keyword evidence="5" id="KW-0418">Kinase</keyword>
<comment type="similarity">
    <text evidence="1">Belongs to the protein kinase superfamily. NEK Ser/Thr protein kinase family. NIMA subfamily.</text>
</comment>
<evidence type="ECO:0000313" key="10">
    <source>
        <dbReference type="EMBL" id="GAA3120555.1"/>
    </source>
</evidence>
<evidence type="ECO:0000256" key="6">
    <source>
        <dbReference type="ARBA" id="ARBA00022840"/>
    </source>
</evidence>
<evidence type="ECO:0000256" key="3">
    <source>
        <dbReference type="ARBA" id="ARBA00022679"/>
    </source>
</evidence>
<dbReference type="PANTHER" id="PTHR43671">
    <property type="entry name" value="SERINE/THREONINE-PROTEIN KINASE NEK"/>
    <property type="match status" value="1"/>
</dbReference>
<feature type="region of interest" description="Disordered" evidence="8">
    <location>
        <begin position="322"/>
        <end position="390"/>
    </location>
</feature>
<proteinExistence type="inferred from homology"/>
<feature type="compositionally biased region" description="Basic and acidic residues" evidence="8">
    <location>
        <begin position="1"/>
        <end position="11"/>
    </location>
</feature>
<dbReference type="InterPro" id="IPR008271">
    <property type="entry name" value="Ser/Thr_kinase_AS"/>
</dbReference>
<reference evidence="11" key="1">
    <citation type="journal article" date="2019" name="Int. J. Syst. Evol. Microbiol.">
        <title>The Global Catalogue of Microorganisms (GCM) 10K type strain sequencing project: providing services to taxonomists for standard genome sequencing and annotation.</title>
        <authorList>
            <consortium name="The Broad Institute Genomics Platform"/>
            <consortium name="The Broad Institute Genome Sequencing Center for Infectious Disease"/>
            <person name="Wu L."/>
            <person name="Ma J."/>
        </authorList>
    </citation>
    <scope>NUCLEOTIDE SEQUENCE [LARGE SCALE GENOMIC DNA]</scope>
    <source>
        <strain evidence="11">JCM 9092</strain>
    </source>
</reference>
<dbReference type="Gene3D" id="3.30.200.20">
    <property type="entry name" value="Phosphorylase Kinase, domain 1"/>
    <property type="match status" value="1"/>
</dbReference>
<feature type="compositionally biased region" description="Gly residues" evidence="8">
    <location>
        <begin position="504"/>
        <end position="526"/>
    </location>
</feature>
<feature type="binding site" evidence="7">
    <location>
        <position position="63"/>
    </location>
    <ligand>
        <name>ATP</name>
        <dbReference type="ChEBI" id="CHEBI:30616"/>
    </ligand>
</feature>
<dbReference type="InterPro" id="IPR000719">
    <property type="entry name" value="Prot_kinase_dom"/>
</dbReference>
<gene>
    <name evidence="10" type="ORF">GCM10010449_48280</name>
</gene>
<dbReference type="Proteomes" id="UP001501637">
    <property type="component" value="Unassembled WGS sequence"/>
</dbReference>
<organism evidence="10 11">
    <name type="scientific">Streptomyces rectiviolaceus</name>
    <dbReference type="NCBI Taxonomy" id="332591"/>
    <lineage>
        <taxon>Bacteria</taxon>
        <taxon>Bacillati</taxon>
        <taxon>Actinomycetota</taxon>
        <taxon>Actinomycetes</taxon>
        <taxon>Kitasatosporales</taxon>
        <taxon>Streptomycetaceae</taxon>
        <taxon>Streptomyces</taxon>
    </lineage>
</organism>
<feature type="region of interest" description="Disordered" evidence="8">
    <location>
        <begin position="411"/>
        <end position="535"/>
    </location>
</feature>
<evidence type="ECO:0000256" key="7">
    <source>
        <dbReference type="PROSITE-ProRule" id="PRU10141"/>
    </source>
</evidence>
<feature type="region of interest" description="Disordered" evidence="8">
    <location>
        <begin position="281"/>
        <end position="301"/>
    </location>
</feature>
<sequence length="646" mass="66066">MSGDHGDERESGSGGDGSGGIEPLTQSDPRRIGPYPLIGRLGSGGMGRVYLARSEGGRTVAVKVVHEEHTSSGEFRARFRREIEAARRVGEHFTAPVLDADPDAARPWVATGYVPGPSLEQALLTYGPLPAPSVYALADGLLRALKGIHGAGIVHRDLKPSNVLLTVAGPKVIDFGIARALQVSVESLLTSTGMVIGSPGFMAPEQILGEETGTPADVFALGCVLMYAATGQLPFGHGASNQHTVMYRIVEAAPDLARVKDEPLRTFIARCLTKSPAERPGVDELLEAPERPRPSGAGKGAWLPPALVARLAEEAARLLDVEAPVTEAKEAKEEEEASETPGTSEPPGISKAPDVATFGLRAAPKPESEVEAEAEAEVTTAPKRPHRRTRRSWAMAVAVVAVLASGGTVALLDGDDGAQGAPGAEGTPPGSDKSPTSPAPSGSKGPDGKGKDGKDGEEKGKGDDSSPGKDDKSSGGGAADNDNASDNDPPSAGEDGGSDPKAPSGGGSSDAGGSGSGSGTGTGSGSGSDASDNRVPQGFAGTWALTSPYAQQPQKVIIYRVAPGGYAVKLITDSGNGGHCENQAKLVSVTDGGKRINIGTAHLDEGRSSQIVCGDLDPSFFTLDAPSGIRHNVGPAHGDGYHYDRA</sequence>
<evidence type="ECO:0000256" key="5">
    <source>
        <dbReference type="ARBA" id="ARBA00022777"/>
    </source>
</evidence>
<dbReference type="Pfam" id="PF00069">
    <property type="entry name" value="Pkinase"/>
    <property type="match status" value="1"/>
</dbReference>
<evidence type="ECO:0000313" key="11">
    <source>
        <dbReference type="Proteomes" id="UP001501637"/>
    </source>
</evidence>
<dbReference type="Gene3D" id="1.10.510.10">
    <property type="entry name" value="Transferase(Phosphotransferase) domain 1"/>
    <property type="match status" value="1"/>
</dbReference>
<comment type="caution">
    <text evidence="10">The sequence shown here is derived from an EMBL/GenBank/DDBJ whole genome shotgun (WGS) entry which is preliminary data.</text>
</comment>
<dbReference type="InterPro" id="IPR050660">
    <property type="entry name" value="NEK_Ser/Thr_kinase"/>
</dbReference>
<keyword evidence="6 7" id="KW-0067">ATP-binding</keyword>
<feature type="compositionally biased region" description="Basic and acidic residues" evidence="8">
    <location>
        <begin position="281"/>
        <end position="293"/>
    </location>
</feature>
<feature type="compositionally biased region" description="Low complexity" evidence="8">
    <location>
        <begin position="479"/>
        <end position="492"/>
    </location>
</feature>
<dbReference type="PANTHER" id="PTHR43671:SF13">
    <property type="entry name" value="SERINE_THREONINE-PROTEIN KINASE NEK2"/>
    <property type="match status" value="1"/>
</dbReference>